<accession>A0ABD2MD06</accession>
<dbReference type="PANTHER" id="PTHR23020:SF12">
    <property type="entry name" value="CHK KINASE-LIKE DOMAIN-CONTAINING PROTEIN"/>
    <property type="match status" value="1"/>
</dbReference>
<feature type="region of interest" description="Disordered" evidence="1">
    <location>
        <begin position="1"/>
        <end position="20"/>
    </location>
</feature>
<organism evidence="2 3">
    <name type="scientific">Heterodera trifolii</name>
    <dbReference type="NCBI Taxonomy" id="157864"/>
    <lineage>
        <taxon>Eukaryota</taxon>
        <taxon>Metazoa</taxon>
        <taxon>Ecdysozoa</taxon>
        <taxon>Nematoda</taxon>
        <taxon>Chromadorea</taxon>
        <taxon>Rhabditida</taxon>
        <taxon>Tylenchina</taxon>
        <taxon>Tylenchomorpha</taxon>
        <taxon>Tylenchoidea</taxon>
        <taxon>Heteroderidae</taxon>
        <taxon>Heteroderinae</taxon>
        <taxon>Heterodera</taxon>
    </lineage>
</organism>
<comment type="caution">
    <text evidence="2">The sequence shown here is derived from an EMBL/GenBank/DDBJ whole genome shotgun (WGS) entry which is preliminary data.</text>
</comment>
<dbReference type="EMBL" id="JBICBT010000032">
    <property type="protein sequence ID" value="KAL3125400.1"/>
    <property type="molecule type" value="Genomic_DNA"/>
</dbReference>
<dbReference type="AlphaFoldDB" id="A0ABD2MD06"/>
<evidence type="ECO:0000313" key="2">
    <source>
        <dbReference type="EMBL" id="KAL3125400.1"/>
    </source>
</evidence>
<evidence type="ECO:0000256" key="1">
    <source>
        <dbReference type="SAM" id="MobiDB-lite"/>
    </source>
</evidence>
<dbReference type="PANTHER" id="PTHR23020">
    <property type="entry name" value="UNCHARACTERIZED NUCLEAR HORMONE RECEPTOR-RELATED"/>
    <property type="match status" value="1"/>
</dbReference>
<proteinExistence type="predicted"/>
<keyword evidence="3" id="KW-1185">Reference proteome</keyword>
<sequence>MQCRRGRKIEGTNVEDQQQQPLSVCKQQQPFIHEMLRPQLDSSMPPIGFGKWNSVGGTLAVASDWMKRRCSTKQRNVVAAAAAAVPSAVAAELAETASLESCLARVISMREEFVQRRQSVGIPWHQQQQKMNRMGGVGASDGRFLNANSPQPSITSAISSEMSPLGAGCQENLQKICGTAVTFEWLFQRLVEKFKCPDEPEPQWIVEKMNEIGDRDLDRTTVLRITFGWENAKLPKSVVLKICERHEDDPPEEAALASELFKRECLTYEWLSKHRRVAIPRIFVIKKQWSRSCNALLVMEDLSEKAQINELGTGIAIEGVRDLLRVLAQLHALSMVCREEWHRQLDGARLPPFLYQQIGRFAGALITSLSAPGGSSSADLLGTERVRQLLDPLMATTSQLEQLTTESCAELGLPECLVHGNPIGRNVFFDLTIAAQQQQQQQHQAVPVAAVGGTAVNKNVDNDGIKQQQEQQAKGGGGGGTTVRALIDWTQAHSGCFGEDLAKAICWNMDGREWTDAEQLLKLLQYYHYQLLKKLQSLDASSELQKAITLEKVQSAYERFVPVSAVTFLLFLPEELSHADSALLERAQQLVEAVTTNKWARS</sequence>
<evidence type="ECO:0000313" key="3">
    <source>
        <dbReference type="Proteomes" id="UP001620626"/>
    </source>
</evidence>
<dbReference type="Proteomes" id="UP001620626">
    <property type="component" value="Unassembled WGS sequence"/>
</dbReference>
<reference evidence="2 3" key="1">
    <citation type="submission" date="2024-10" db="EMBL/GenBank/DDBJ databases">
        <authorList>
            <person name="Kim D."/>
        </authorList>
    </citation>
    <scope>NUCLEOTIDE SEQUENCE [LARGE SCALE GENOMIC DNA]</scope>
    <source>
        <strain evidence="2">BH-2024</strain>
    </source>
</reference>
<evidence type="ECO:0008006" key="4">
    <source>
        <dbReference type="Google" id="ProtNLM"/>
    </source>
</evidence>
<dbReference type="InterPro" id="IPR011009">
    <property type="entry name" value="Kinase-like_dom_sf"/>
</dbReference>
<gene>
    <name evidence="2" type="ORF">niasHT_002128</name>
</gene>
<protein>
    <recommendedName>
        <fullName evidence="4">CHK kinase-like domain-containing protein</fullName>
    </recommendedName>
</protein>
<dbReference type="InterPro" id="IPR004119">
    <property type="entry name" value="EcKL"/>
</dbReference>
<dbReference type="Gene3D" id="3.90.1200.10">
    <property type="match status" value="1"/>
</dbReference>
<name>A0ABD2MD06_9BILA</name>
<dbReference type="InterPro" id="IPR052961">
    <property type="entry name" value="Oxido-Kinase-like_Enzymes"/>
</dbReference>
<dbReference type="Pfam" id="PF02958">
    <property type="entry name" value="EcKL"/>
    <property type="match status" value="1"/>
</dbReference>
<dbReference type="SUPFAM" id="SSF56112">
    <property type="entry name" value="Protein kinase-like (PK-like)"/>
    <property type="match status" value="1"/>
</dbReference>